<evidence type="ECO:0000256" key="2">
    <source>
        <dbReference type="SAM" id="SignalP"/>
    </source>
</evidence>
<feature type="chain" id="PRO_5043608200" description="Proline-rich protein" evidence="2">
    <location>
        <begin position="23"/>
        <end position="295"/>
    </location>
</feature>
<gene>
    <name evidence="3" type="ORF">BUALT_Bualt19G0123500</name>
</gene>
<feature type="compositionally biased region" description="Pro residues" evidence="1">
    <location>
        <begin position="183"/>
        <end position="209"/>
    </location>
</feature>
<evidence type="ECO:0000256" key="1">
    <source>
        <dbReference type="SAM" id="MobiDB-lite"/>
    </source>
</evidence>
<dbReference type="Pfam" id="PF01190">
    <property type="entry name" value="Pollen_Ole_e_1"/>
    <property type="match status" value="1"/>
</dbReference>
<feature type="region of interest" description="Disordered" evidence="1">
    <location>
        <begin position="183"/>
        <end position="223"/>
    </location>
</feature>
<evidence type="ECO:0008006" key="5">
    <source>
        <dbReference type="Google" id="ProtNLM"/>
    </source>
</evidence>
<dbReference type="AlphaFoldDB" id="A0AAV6W2X6"/>
<accession>A0AAV6W2X6</accession>
<evidence type="ECO:0000313" key="3">
    <source>
        <dbReference type="EMBL" id="KAG8364386.1"/>
    </source>
</evidence>
<comment type="caution">
    <text evidence="3">The sequence shown here is derived from an EMBL/GenBank/DDBJ whole genome shotgun (WGS) entry which is preliminary data.</text>
</comment>
<sequence length="295" mass="32469">MRAHSLCGGFFLFLFSLTFVVSFCNGDDKTIFEVAGIWECADCKENKLGASQAFSGLHVTVDCKLKTGEMKRVGAGELDNQGKFKVPLPQQIVQQDGRNLKHECYAQLHSAAALPCPAHNGLEASKIVFKSLNKEKIIFGPTNTFPFSASLCTSKFFLHCPPFFKHKLIPPLAPPMVKPLPPPAPTYKPNPKPKPPMLKSFPPPAPVYKPKPKPKPAPKPKVPVVKPLPPPVPISKPKTPVPPVVTKPMPPPIPLFPFPPFYKKHCPPLPKLPPFPKIHPKFGHFPPLPPHIPHT</sequence>
<evidence type="ECO:0000313" key="4">
    <source>
        <dbReference type="Proteomes" id="UP000826271"/>
    </source>
</evidence>
<dbReference type="Proteomes" id="UP000826271">
    <property type="component" value="Unassembled WGS sequence"/>
</dbReference>
<dbReference type="PRINTS" id="PR01217">
    <property type="entry name" value="PRICHEXTENSN"/>
</dbReference>
<keyword evidence="4" id="KW-1185">Reference proteome</keyword>
<dbReference type="EMBL" id="WHWC01000019">
    <property type="protein sequence ID" value="KAG8364386.1"/>
    <property type="molecule type" value="Genomic_DNA"/>
</dbReference>
<dbReference type="PANTHER" id="PTHR33935:SF22">
    <property type="entry name" value="OS10G0149400 PROTEIN"/>
    <property type="match status" value="1"/>
</dbReference>
<organism evidence="3 4">
    <name type="scientific">Buddleja alternifolia</name>
    <dbReference type="NCBI Taxonomy" id="168488"/>
    <lineage>
        <taxon>Eukaryota</taxon>
        <taxon>Viridiplantae</taxon>
        <taxon>Streptophyta</taxon>
        <taxon>Embryophyta</taxon>
        <taxon>Tracheophyta</taxon>
        <taxon>Spermatophyta</taxon>
        <taxon>Magnoliopsida</taxon>
        <taxon>eudicotyledons</taxon>
        <taxon>Gunneridae</taxon>
        <taxon>Pentapetalae</taxon>
        <taxon>asterids</taxon>
        <taxon>lamiids</taxon>
        <taxon>Lamiales</taxon>
        <taxon>Scrophulariaceae</taxon>
        <taxon>Buddlejeae</taxon>
        <taxon>Buddleja</taxon>
    </lineage>
</organism>
<feature type="signal peptide" evidence="2">
    <location>
        <begin position="1"/>
        <end position="22"/>
    </location>
</feature>
<name>A0AAV6W2X6_9LAMI</name>
<keyword evidence="2" id="KW-0732">Signal</keyword>
<dbReference type="PANTHER" id="PTHR33935">
    <property type="entry name" value="OS10G0148100 PROTEIN"/>
    <property type="match status" value="1"/>
</dbReference>
<proteinExistence type="predicted"/>
<reference evidence="3" key="1">
    <citation type="submission" date="2019-10" db="EMBL/GenBank/DDBJ databases">
        <authorList>
            <person name="Zhang R."/>
            <person name="Pan Y."/>
            <person name="Wang J."/>
            <person name="Ma R."/>
            <person name="Yu S."/>
        </authorList>
    </citation>
    <scope>NUCLEOTIDE SEQUENCE</scope>
    <source>
        <strain evidence="3">LA-IB0</strain>
        <tissue evidence="3">Leaf</tissue>
    </source>
</reference>
<protein>
    <recommendedName>
        <fullName evidence="5">Proline-rich protein</fullName>
    </recommendedName>
</protein>